<gene>
    <name evidence="1" type="ORF">E5163_00340</name>
</gene>
<reference evidence="1 2" key="1">
    <citation type="journal article" date="2017" name="Int. J. Syst. Evol. Microbiol.">
        <title>Marinicauda algicola sp. nov., isolated from a marine red alga Rhodosorus marinus.</title>
        <authorList>
            <person name="Jeong S.E."/>
            <person name="Jeon S.H."/>
            <person name="Chun B.H."/>
            <person name="Kim D.W."/>
            <person name="Jeon C.O."/>
        </authorList>
    </citation>
    <scope>NUCLEOTIDE SEQUENCE [LARGE SCALE GENOMIC DNA]</scope>
    <source>
        <strain evidence="1 2">JCM 31718</strain>
    </source>
</reference>
<protein>
    <submittedName>
        <fullName evidence="1">DUF2336 domain-containing protein</fullName>
    </submittedName>
</protein>
<sequence length="362" mass="37698">MSACTVPGAFMAAPAFPAEADARIRRRGELALMLTSACVKAPPSWRVADEVDECLLDLARSAEARVRLAIANRLADCPWAPPGVVRFLAGDELEIAEPILTRCLALEEEDLIALARLDGARRLMIASRLRVSEAVVAALAAFRESEVLDRLARNDGARLGEASAADFAAVAKGERELQIALAARDDLTAGFARALMAVAAQTVAQVLARRFPTLERRAVDEAAAGALADAAASDPEAEAARLVARLEASGRLDAAFVLRSLAGAPGPVFDHAMARLCAMPVGLWRRALGAAPVRACALACRTIGAQDRSVAPMVRTLTRQGRIHAVDDSDLARAASAVFADYDAAAAGGALHALGGGASIAA</sequence>
<dbReference type="Pfam" id="PF10098">
    <property type="entry name" value="DUF2336"/>
    <property type="match status" value="1"/>
</dbReference>
<proteinExistence type="predicted"/>
<dbReference type="AlphaFoldDB" id="A0A4S2H217"/>
<accession>A0A4S2H217</accession>
<dbReference type="InterPro" id="IPR019285">
    <property type="entry name" value="DUF2336"/>
</dbReference>
<organism evidence="1 2">
    <name type="scientific">Marinicauda algicola</name>
    <dbReference type="NCBI Taxonomy" id="2029849"/>
    <lineage>
        <taxon>Bacteria</taxon>
        <taxon>Pseudomonadati</taxon>
        <taxon>Pseudomonadota</taxon>
        <taxon>Alphaproteobacteria</taxon>
        <taxon>Maricaulales</taxon>
        <taxon>Maricaulaceae</taxon>
        <taxon>Marinicauda</taxon>
    </lineage>
</organism>
<evidence type="ECO:0000313" key="2">
    <source>
        <dbReference type="Proteomes" id="UP000308054"/>
    </source>
</evidence>
<keyword evidence="2" id="KW-1185">Reference proteome</keyword>
<dbReference type="EMBL" id="SRXW01000001">
    <property type="protein sequence ID" value="TGY89630.1"/>
    <property type="molecule type" value="Genomic_DNA"/>
</dbReference>
<comment type="caution">
    <text evidence="1">The sequence shown here is derived from an EMBL/GenBank/DDBJ whole genome shotgun (WGS) entry which is preliminary data.</text>
</comment>
<dbReference type="Proteomes" id="UP000308054">
    <property type="component" value="Unassembled WGS sequence"/>
</dbReference>
<evidence type="ECO:0000313" key="1">
    <source>
        <dbReference type="EMBL" id="TGY89630.1"/>
    </source>
</evidence>
<name>A0A4S2H217_9PROT</name>